<comment type="caution">
    <text evidence="1">The sequence shown here is derived from an EMBL/GenBank/DDBJ whole genome shotgun (WGS) entry which is preliminary data.</text>
</comment>
<name>A0A260ZAS7_CAERE</name>
<dbReference type="PANTHER" id="PTHR21404:SF3">
    <property type="entry name" value="SMALL RNA 2'-O-METHYLTRANSFERASE"/>
    <property type="match status" value="1"/>
</dbReference>
<reference evidence="1" key="1">
    <citation type="submission" date="2017-08" db="EMBL/GenBank/DDBJ databases">
        <authorList>
            <person name="de Groot N.N."/>
        </authorList>
    </citation>
    <scope>NUCLEOTIDE SEQUENCE [LARGE SCALE GENOMIC DNA]</scope>
    <source>
        <strain evidence="1">PX439</strain>
    </source>
</reference>
<dbReference type="GO" id="GO:0048471">
    <property type="term" value="C:perinuclear region of cytoplasm"/>
    <property type="evidence" value="ECO:0007669"/>
    <property type="project" value="EnsemblMetazoa"/>
</dbReference>
<sequence>MLNSNNPILAKQLKIQKYHILDGMTNLDDGWGAPYDNQTYVEAYDQLEMALMEPLDHVLEKSNVEEFRPKFKNQKDPKKRNWIKKTNGDTEWKELIYGFGTSDESEIEDHELKKHYFQPPLQVQRNSFVKNTLMNFKKESNIDIQRLAIMGCGEMSLERGLCDVLGTFGTINVLSVDIDPVSLSVGQQLLEKHLNQQGDIISSETGLPVLMRSYLGDILEPDHRFADVDAIVSLEVVEHISLEDAKKFVNNVLGTLIPRIFIFSTPNHEYNTVFGMKPGEFRHDDHKFEMNRKEFSDWLEELSIRFPHYLIEPPHFIGMTPKYEDLSGASQAAVCRLQDNINTSLPQEITPYKSVGHVACRLGSRLVAYNLVRQAFLEWLENVEMHPAGLKNETFMPYWSFNISHILHHIHAPISFSSTIDEKVAIKYIQGMTSYKVHPDSVNGVNGIAIPQSQTKANLIETVERNAKMQ</sequence>
<dbReference type="eggNOG" id="KOG1045">
    <property type="taxonomic scope" value="Eukaryota"/>
</dbReference>
<proteinExistence type="predicted"/>
<dbReference type="SUPFAM" id="SSF53335">
    <property type="entry name" value="S-adenosyl-L-methionine-dependent methyltransferases"/>
    <property type="match status" value="1"/>
</dbReference>
<dbReference type="InterPro" id="IPR029063">
    <property type="entry name" value="SAM-dependent_MTases_sf"/>
</dbReference>
<evidence type="ECO:0000313" key="1">
    <source>
        <dbReference type="EMBL" id="OZF82788.1"/>
    </source>
</evidence>
<feature type="non-terminal residue" evidence="1">
    <location>
        <position position="1"/>
    </location>
</feature>
<dbReference type="EMBL" id="NMWX01000196">
    <property type="protein sequence ID" value="OZF82788.1"/>
    <property type="molecule type" value="Genomic_DNA"/>
</dbReference>
<dbReference type="OMA" id="CGEMSLE"/>
<dbReference type="CTD" id="9814561"/>
<dbReference type="Proteomes" id="UP000216624">
    <property type="component" value="Unassembled WGS sequence"/>
</dbReference>
<dbReference type="GO" id="GO:0001510">
    <property type="term" value="P:RNA methylation"/>
    <property type="evidence" value="ECO:0007669"/>
    <property type="project" value="EnsemblMetazoa"/>
</dbReference>
<dbReference type="GO" id="GO:0005654">
    <property type="term" value="C:nucleoplasm"/>
    <property type="evidence" value="ECO:0007669"/>
    <property type="project" value="EnsemblMetazoa"/>
</dbReference>
<keyword evidence="2" id="KW-1185">Reference proteome</keyword>
<dbReference type="GO" id="GO:0090486">
    <property type="term" value="F:small RNA 2'-O-methyltransferase activity"/>
    <property type="evidence" value="ECO:0007669"/>
    <property type="project" value="UniProtKB-EC"/>
</dbReference>
<dbReference type="PANTHER" id="PTHR21404">
    <property type="entry name" value="HEN1"/>
    <property type="match status" value="1"/>
</dbReference>
<gene>
    <name evidence="1" type="ORF">FL82_10254</name>
</gene>
<evidence type="ECO:0000313" key="2">
    <source>
        <dbReference type="Proteomes" id="UP000216624"/>
    </source>
</evidence>
<organism evidence="1 2">
    <name type="scientific">Caenorhabditis remanei</name>
    <name type="common">Caenorhabditis vulgaris</name>
    <dbReference type="NCBI Taxonomy" id="31234"/>
    <lineage>
        <taxon>Eukaryota</taxon>
        <taxon>Metazoa</taxon>
        <taxon>Ecdysozoa</taxon>
        <taxon>Nematoda</taxon>
        <taxon>Chromadorea</taxon>
        <taxon>Rhabditida</taxon>
        <taxon>Rhabditina</taxon>
        <taxon>Rhabditomorpha</taxon>
        <taxon>Rhabditoidea</taxon>
        <taxon>Rhabditidae</taxon>
        <taxon>Peloderinae</taxon>
        <taxon>Caenorhabditis</taxon>
    </lineage>
</organism>
<dbReference type="GO" id="GO:0003723">
    <property type="term" value="F:RNA binding"/>
    <property type="evidence" value="ECO:0007669"/>
    <property type="project" value="UniProtKB-KW"/>
</dbReference>
<accession>A0A260ZAS7</accession>
<dbReference type="GO" id="GO:0046872">
    <property type="term" value="F:metal ion binding"/>
    <property type="evidence" value="ECO:0007669"/>
    <property type="project" value="UniProtKB-KW"/>
</dbReference>
<dbReference type="GO" id="GO:0030422">
    <property type="term" value="P:siRNA processing"/>
    <property type="evidence" value="ECO:0007669"/>
    <property type="project" value="EnsemblMetazoa"/>
</dbReference>
<dbReference type="HOGENOM" id="CLU_581716_0_0_1"/>
<dbReference type="GO" id="GO:0034587">
    <property type="term" value="P:piRNA processing"/>
    <property type="evidence" value="ECO:0007669"/>
    <property type="project" value="EnsemblMetazoa"/>
</dbReference>
<protein>
    <submittedName>
        <fullName evidence="1">Uncharacterized protein</fullName>
    </submittedName>
</protein>
<dbReference type="Gene3D" id="3.40.50.150">
    <property type="entry name" value="Vaccinia Virus protein VP39"/>
    <property type="match status" value="1"/>
</dbReference>
<dbReference type="InterPro" id="IPR026610">
    <property type="entry name" value="Hen1"/>
</dbReference>
<dbReference type="STRING" id="31234.E3LT21"/>
<dbReference type="OrthoDB" id="2154311at2759"/>
<dbReference type="KEGG" id="crq:GCK72_009779"/>